<feature type="transmembrane region" description="Helical" evidence="8">
    <location>
        <begin position="441"/>
        <end position="460"/>
    </location>
</feature>
<feature type="transmembrane region" description="Helical" evidence="8">
    <location>
        <begin position="342"/>
        <end position="368"/>
    </location>
</feature>
<dbReference type="Pfam" id="PF02028">
    <property type="entry name" value="BCCT"/>
    <property type="match status" value="1"/>
</dbReference>
<feature type="transmembrane region" description="Helical" evidence="8">
    <location>
        <begin position="186"/>
        <end position="209"/>
    </location>
</feature>
<evidence type="ECO:0000313" key="9">
    <source>
        <dbReference type="EMBL" id="MFD1706343.1"/>
    </source>
</evidence>
<name>A0ABW4KGT6_9BACI</name>
<keyword evidence="4" id="KW-1003">Cell membrane</keyword>
<keyword evidence="5 8" id="KW-0812">Transmembrane</keyword>
<keyword evidence="6 8" id="KW-1133">Transmembrane helix</keyword>
<keyword evidence="7 8" id="KW-0472">Membrane</keyword>
<protein>
    <submittedName>
        <fullName evidence="9">BCCT family transporter</fullName>
    </submittedName>
</protein>
<feature type="transmembrane region" description="Helical" evidence="8">
    <location>
        <begin position="138"/>
        <end position="156"/>
    </location>
</feature>
<evidence type="ECO:0000313" key="10">
    <source>
        <dbReference type="Proteomes" id="UP001597301"/>
    </source>
</evidence>
<organism evidence="9 10">
    <name type="scientific">Siminovitchia sediminis</name>
    <dbReference type="NCBI Taxonomy" id="1274353"/>
    <lineage>
        <taxon>Bacteria</taxon>
        <taxon>Bacillati</taxon>
        <taxon>Bacillota</taxon>
        <taxon>Bacilli</taxon>
        <taxon>Bacillales</taxon>
        <taxon>Bacillaceae</taxon>
        <taxon>Siminovitchia</taxon>
    </lineage>
</organism>
<dbReference type="NCBIfam" id="TIGR00842">
    <property type="entry name" value="bcct"/>
    <property type="match status" value="1"/>
</dbReference>
<keyword evidence="10" id="KW-1185">Reference proteome</keyword>
<gene>
    <name evidence="9" type="ORF">ACFSCZ_06185</name>
</gene>
<sequence>MFKNNPVLSYAVGLSMLFVILGFFFTDTLYSLASGLLNFLLTYFGWFYLLTGFIFVASLVLLAFSKYGNLRLGKDSDKPTYSTFSWISMLFGTGMGVGLVFFGVAEPVTFYNSPPYGEPLTSTAAEVGMKHVFFHWGIHPWAIYGILGLALAYFQFRKGLPSLISSVFHPVLGDRIHGPIGKSIDILAIFVTAIGVASTFGLSTLQIAAGLNNQYGIPNTLTTQLIIIAVATAIFITSASTGINKGIKYLSNFNILLVLTLILFIFIVGPTNKIFNIFMTTLGSYMNDIVGMSLRLAPFNGDSNAWVSGWTVFYWAWWTTWAPFVGSFIARISKGRTIREYVLGIVCVPSLIGFIWFSVMGGSALHLIHDLGHTILLDSINTDMEAALFLFFEYFPLSSIISIIAMLLMVTFFVTSADSATVVLGMFSFKGALNPSVKIKVMWGIIVSLAAIVFLLSGGLDAVKTFSIVIASPFTIILLMMTFTTFKAIRKEPVESLSARRKEVKEPIRVSTQKSV</sequence>
<evidence type="ECO:0000256" key="4">
    <source>
        <dbReference type="ARBA" id="ARBA00022475"/>
    </source>
</evidence>
<reference evidence="10" key="1">
    <citation type="journal article" date="2019" name="Int. J. Syst. Evol. Microbiol.">
        <title>The Global Catalogue of Microorganisms (GCM) 10K type strain sequencing project: providing services to taxonomists for standard genome sequencing and annotation.</title>
        <authorList>
            <consortium name="The Broad Institute Genomics Platform"/>
            <consortium name="The Broad Institute Genome Sequencing Center for Infectious Disease"/>
            <person name="Wu L."/>
            <person name="Ma J."/>
        </authorList>
    </citation>
    <scope>NUCLEOTIDE SEQUENCE [LARGE SCALE GENOMIC DNA]</scope>
    <source>
        <strain evidence="10">CGMCC 1.12295</strain>
    </source>
</reference>
<accession>A0ABW4KGT6</accession>
<feature type="transmembrane region" description="Helical" evidence="8">
    <location>
        <begin position="215"/>
        <end position="237"/>
    </location>
</feature>
<feature type="transmembrane region" description="Helical" evidence="8">
    <location>
        <begin position="400"/>
        <end position="429"/>
    </location>
</feature>
<feature type="transmembrane region" description="Helical" evidence="8">
    <location>
        <begin position="249"/>
        <end position="269"/>
    </location>
</feature>
<comment type="subcellular location">
    <subcellularLocation>
        <location evidence="1">Cell membrane</location>
        <topology evidence="1">Multi-pass membrane protein</topology>
    </subcellularLocation>
</comment>
<dbReference type="EMBL" id="JBHUEO010000012">
    <property type="protein sequence ID" value="MFD1706343.1"/>
    <property type="molecule type" value="Genomic_DNA"/>
</dbReference>
<evidence type="ECO:0000256" key="5">
    <source>
        <dbReference type="ARBA" id="ARBA00022692"/>
    </source>
</evidence>
<dbReference type="PANTHER" id="PTHR30047:SF7">
    <property type="entry name" value="HIGH-AFFINITY CHOLINE TRANSPORT PROTEIN"/>
    <property type="match status" value="1"/>
</dbReference>
<evidence type="ECO:0000256" key="3">
    <source>
        <dbReference type="ARBA" id="ARBA00022448"/>
    </source>
</evidence>
<dbReference type="InterPro" id="IPR000060">
    <property type="entry name" value="BCCT_transptr"/>
</dbReference>
<evidence type="ECO:0000256" key="1">
    <source>
        <dbReference type="ARBA" id="ARBA00004651"/>
    </source>
</evidence>
<dbReference type="PROSITE" id="PS01303">
    <property type="entry name" value="BCCT"/>
    <property type="match status" value="1"/>
</dbReference>
<feature type="transmembrane region" description="Helical" evidence="8">
    <location>
        <begin position="466"/>
        <end position="486"/>
    </location>
</feature>
<feature type="transmembrane region" description="Helical" evidence="8">
    <location>
        <begin position="45"/>
        <end position="64"/>
    </location>
</feature>
<dbReference type="InterPro" id="IPR018093">
    <property type="entry name" value="BCCT_CS"/>
</dbReference>
<keyword evidence="3" id="KW-0813">Transport</keyword>
<comment type="caution">
    <text evidence="9">The sequence shown here is derived from an EMBL/GenBank/DDBJ whole genome shotgun (WGS) entry which is preliminary data.</text>
</comment>
<comment type="similarity">
    <text evidence="2">Belongs to the BCCT transporter (TC 2.A.15) family.</text>
</comment>
<evidence type="ECO:0000256" key="6">
    <source>
        <dbReference type="ARBA" id="ARBA00022989"/>
    </source>
</evidence>
<feature type="transmembrane region" description="Helical" evidence="8">
    <location>
        <begin position="312"/>
        <end position="330"/>
    </location>
</feature>
<feature type="transmembrane region" description="Helical" evidence="8">
    <location>
        <begin position="84"/>
        <end position="105"/>
    </location>
</feature>
<dbReference type="PANTHER" id="PTHR30047">
    <property type="entry name" value="HIGH-AFFINITY CHOLINE TRANSPORT PROTEIN-RELATED"/>
    <property type="match status" value="1"/>
</dbReference>
<evidence type="ECO:0000256" key="2">
    <source>
        <dbReference type="ARBA" id="ARBA00005658"/>
    </source>
</evidence>
<proteinExistence type="inferred from homology"/>
<evidence type="ECO:0000256" key="7">
    <source>
        <dbReference type="ARBA" id="ARBA00023136"/>
    </source>
</evidence>
<dbReference type="Proteomes" id="UP001597301">
    <property type="component" value="Unassembled WGS sequence"/>
</dbReference>
<dbReference type="RefSeq" id="WP_380772932.1">
    <property type="nucleotide sequence ID" value="NZ_JBHUEO010000012.1"/>
</dbReference>
<feature type="transmembrane region" description="Helical" evidence="8">
    <location>
        <begin position="7"/>
        <end position="25"/>
    </location>
</feature>
<evidence type="ECO:0000256" key="8">
    <source>
        <dbReference type="SAM" id="Phobius"/>
    </source>
</evidence>